<evidence type="ECO:0000313" key="2">
    <source>
        <dbReference type="EMBL" id="RCN25295.1"/>
    </source>
</evidence>
<evidence type="ECO:0000313" key="3">
    <source>
        <dbReference type="Proteomes" id="UP000252519"/>
    </source>
</evidence>
<feature type="region of interest" description="Disordered" evidence="1">
    <location>
        <begin position="1"/>
        <end position="93"/>
    </location>
</feature>
<protein>
    <submittedName>
        <fullName evidence="2">Uncharacterized protein</fullName>
    </submittedName>
</protein>
<evidence type="ECO:0000256" key="1">
    <source>
        <dbReference type="SAM" id="MobiDB-lite"/>
    </source>
</evidence>
<proteinExistence type="predicted"/>
<feature type="compositionally biased region" description="Polar residues" evidence="1">
    <location>
        <begin position="20"/>
        <end position="36"/>
    </location>
</feature>
<comment type="caution">
    <text evidence="2">The sequence shown here is derived from an EMBL/GenBank/DDBJ whole genome shotgun (WGS) entry which is preliminary data.</text>
</comment>
<reference evidence="2 3" key="1">
    <citation type="submission" date="2014-10" db="EMBL/GenBank/DDBJ databases">
        <title>Draft genome of the hookworm Ancylostoma caninum.</title>
        <authorList>
            <person name="Mitreva M."/>
        </authorList>
    </citation>
    <scope>NUCLEOTIDE SEQUENCE [LARGE SCALE GENOMIC DNA]</scope>
    <source>
        <strain evidence="2 3">Baltimore</strain>
    </source>
</reference>
<keyword evidence="3" id="KW-1185">Reference proteome</keyword>
<dbReference type="Proteomes" id="UP000252519">
    <property type="component" value="Unassembled WGS sequence"/>
</dbReference>
<feature type="compositionally biased region" description="Basic residues" evidence="1">
    <location>
        <begin position="63"/>
        <end position="75"/>
    </location>
</feature>
<dbReference type="AlphaFoldDB" id="A0A368F305"/>
<gene>
    <name evidence="2" type="ORF">ANCCAN_28994</name>
</gene>
<dbReference type="EMBL" id="JOJR01012787">
    <property type="protein sequence ID" value="RCN25295.1"/>
    <property type="molecule type" value="Genomic_DNA"/>
</dbReference>
<sequence length="93" mass="11262">MRRNLSFTDTRRNARMPVSTRLQPTLVFQKTRNSIRPTALSVPLRANPRRQQPLRRLTSPPKRPQHRYSPRRRWKRPPERSQPQQWSQLQQLS</sequence>
<feature type="compositionally biased region" description="Low complexity" evidence="1">
    <location>
        <begin position="81"/>
        <end position="93"/>
    </location>
</feature>
<organism evidence="2 3">
    <name type="scientific">Ancylostoma caninum</name>
    <name type="common">Dog hookworm</name>
    <dbReference type="NCBI Taxonomy" id="29170"/>
    <lineage>
        <taxon>Eukaryota</taxon>
        <taxon>Metazoa</taxon>
        <taxon>Ecdysozoa</taxon>
        <taxon>Nematoda</taxon>
        <taxon>Chromadorea</taxon>
        <taxon>Rhabditida</taxon>
        <taxon>Rhabditina</taxon>
        <taxon>Rhabditomorpha</taxon>
        <taxon>Strongyloidea</taxon>
        <taxon>Ancylostomatidae</taxon>
        <taxon>Ancylostomatinae</taxon>
        <taxon>Ancylostoma</taxon>
    </lineage>
</organism>
<accession>A0A368F305</accession>
<name>A0A368F305_ANCCA</name>